<protein>
    <submittedName>
        <fullName evidence="1">Uncharacterized protein</fullName>
    </submittedName>
</protein>
<reference evidence="1" key="1">
    <citation type="journal article" date="2015" name="Nature">
        <title>Complex archaea that bridge the gap between prokaryotes and eukaryotes.</title>
        <authorList>
            <person name="Spang A."/>
            <person name="Saw J.H."/>
            <person name="Jorgensen S.L."/>
            <person name="Zaremba-Niedzwiedzka K."/>
            <person name="Martijn J."/>
            <person name="Lind A.E."/>
            <person name="van Eijk R."/>
            <person name="Schleper C."/>
            <person name="Guy L."/>
            <person name="Ettema T.J."/>
        </authorList>
    </citation>
    <scope>NUCLEOTIDE SEQUENCE</scope>
</reference>
<name>A0A0F9SPS6_9ZZZZ</name>
<dbReference type="AlphaFoldDB" id="A0A0F9SPS6"/>
<feature type="non-terminal residue" evidence="1">
    <location>
        <position position="219"/>
    </location>
</feature>
<comment type="caution">
    <text evidence="1">The sequence shown here is derived from an EMBL/GenBank/DDBJ whole genome shotgun (WGS) entry which is preliminary data.</text>
</comment>
<dbReference type="EMBL" id="LAZR01000555">
    <property type="protein sequence ID" value="KKN64417.1"/>
    <property type="molecule type" value="Genomic_DNA"/>
</dbReference>
<gene>
    <name evidence="1" type="ORF">LCGC14_0491600</name>
</gene>
<proteinExistence type="predicted"/>
<organism evidence="1">
    <name type="scientific">marine sediment metagenome</name>
    <dbReference type="NCBI Taxonomy" id="412755"/>
    <lineage>
        <taxon>unclassified sequences</taxon>
        <taxon>metagenomes</taxon>
        <taxon>ecological metagenomes</taxon>
    </lineage>
</organism>
<evidence type="ECO:0000313" key="1">
    <source>
        <dbReference type="EMBL" id="KKN64417.1"/>
    </source>
</evidence>
<sequence length="219" mass="26257">MSEINFLELFEKLFILDNITGSEFFGGQEISSIDPLKFQQFWEEITTKIERLNEQERYFKNINLNEDLTNENIKELLQWKQQHFVKKYWKSLVEIKEHINNFRHRELSDPFGPEFIEFYNRIAPISTEGPIIIFFIIHIAKPVVYPIIDQHVIRAFMFFKEGVIHSISNLKKEDLAKNDFVFFKLYVQFFMKIIAECRLPVNDINSHRNVDRSLWSCGK</sequence>
<accession>A0A0F9SPS6</accession>